<dbReference type="Pfam" id="PF12680">
    <property type="entry name" value="SnoaL_2"/>
    <property type="match status" value="1"/>
</dbReference>
<dbReference type="Gene3D" id="3.10.450.50">
    <property type="match status" value="1"/>
</dbReference>
<dbReference type="KEGG" id="ncu:F0U83_00710"/>
<dbReference type="InterPro" id="IPR032710">
    <property type="entry name" value="NTF2-like_dom_sf"/>
</dbReference>
<dbReference type="Proteomes" id="UP000324760">
    <property type="component" value="Chromosome"/>
</dbReference>
<dbReference type="OrthoDB" id="1115105at2"/>
<evidence type="ECO:0000313" key="2">
    <source>
        <dbReference type="EMBL" id="QEQ95338.1"/>
    </source>
</evidence>
<keyword evidence="3" id="KW-1185">Reference proteome</keyword>
<feature type="domain" description="SnoaL-like" evidence="1">
    <location>
        <begin position="34"/>
        <end position="119"/>
    </location>
</feature>
<reference evidence="2 3" key="1">
    <citation type="journal article" date="2019" name="Biochem. Eng. J.">
        <title>Metabolic engineering of the marine bacteria Neptunomonas concharum for the production of acetoin and meso-2,3-butanediol from acetate.</title>
        <authorList>
            <person name="Li W."/>
            <person name="Pu N."/>
            <person name="Liu C.-X."/>
            <person name="Yuan Q.-P."/>
            <person name="Li Z.-J."/>
        </authorList>
    </citation>
    <scope>NUCLEOTIDE SEQUENCE [LARGE SCALE GENOMIC DNA]</scope>
    <source>
        <strain evidence="2 3">JCM17730</strain>
    </source>
</reference>
<gene>
    <name evidence="2" type="ORF">F0U83_00710</name>
</gene>
<name>A0A5P1R6Q6_9GAMM</name>
<evidence type="ECO:0000259" key="1">
    <source>
        <dbReference type="Pfam" id="PF12680"/>
    </source>
</evidence>
<organism evidence="2 3">
    <name type="scientific">Neptunomonas concharum</name>
    <dbReference type="NCBI Taxonomy" id="1031538"/>
    <lineage>
        <taxon>Bacteria</taxon>
        <taxon>Pseudomonadati</taxon>
        <taxon>Pseudomonadota</taxon>
        <taxon>Gammaproteobacteria</taxon>
        <taxon>Oceanospirillales</taxon>
        <taxon>Oceanospirillaceae</taxon>
        <taxon>Neptunomonas</taxon>
    </lineage>
</organism>
<dbReference type="RefSeq" id="WP_138986041.1">
    <property type="nucleotide sequence ID" value="NZ_CP043869.1"/>
</dbReference>
<dbReference type="InterPro" id="IPR037401">
    <property type="entry name" value="SnoaL-like"/>
</dbReference>
<accession>A0A5P1R6Q6</accession>
<proteinExistence type="predicted"/>
<evidence type="ECO:0000313" key="3">
    <source>
        <dbReference type="Proteomes" id="UP000324760"/>
    </source>
</evidence>
<dbReference type="EMBL" id="CP043869">
    <property type="protein sequence ID" value="QEQ95338.1"/>
    <property type="molecule type" value="Genomic_DNA"/>
</dbReference>
<dbReference type="SUPFAM" id="SSF54427">
    <property type="entry name" value="NTF2-like"/>
    <property type="match status" value="1"/>
</dbReference>
<protein>
    <submittedName>
        <fullName evidence="2">Nuclear transport factor 2 family protein</fullName>
    </submittedName>
</protein>
<sequence>MQPIQQIPQNSRTTLDAYLDLFNNLEEGLAQGVLQRLTSTNIKFIDPFNNVQGHTPVANVLLHFVAHVQNPRFTILHSAWTDNICFVRWHFHGQLHRGGEWSFPGMSELHFNQQGLIQLHQDHWDSGHYFYQRLPIIGLLIRWIKRKIQLHS</sequence>
<dbReference type="AlphaFoldDB" id="A0A5P1R6Q6"/>